<evidence type="ECO:0000256" key="7">
    <source>
        <dbReference type="SAM" id="Phobius"/>
    </source>
</evidence>
<comment type="similarity">
    <text evidence="2">Belongs to the G-protein coupled receptor 1 family.</text>
</comment>
<feature type="transmembrane region" description="Helical" evidence="7">
    <location>
        <begin position="256"/>
        <end position="277"/>
    </location>
</feature>
<dbReference type="CDD" id="cd14978">
    <property type="entry name" value="7tmA_FMRFamide_R-like"/>
    <property type="match status" value="1"/>
</dbReference>
<feature type="transmembrane region" description="Helical" evidence="7">
    <location>
        <begin position="35"/>
        <end position="55"/>
    </location>
</feature>
<name>A0A553P1G8_TIGCA</name>
<feature type="region of interest" description="Disordered" evidence="6">
    <location>
        <begin position="433"/>
        <end position="458"/>
    </location>
</feature>
<evidence type="ECO:0000256" key="6">
    <source>
        <dbReference type="SAM" id="MobiDB-lite"/>
    </source>
</evidence>
<dbReference type="OMA" id="SACMDSH"/>
<dbReference type="InterPro" id="IPR017452">
    <property type="entry name" value="GPCR_Rhodpsn_7TM"/>
</dbReference>
<dbReference type="Pfam" id="PF00001">
    <property type="entry name" value="7tm_1"/>
    <property type="match status" value="1"/>
</dbReference>
<evidence type="ECO:0000256" key="4">
    <source>
        <dbReference type="ARBA" id="ARBA00022989"/>
    </source>
</evidence>
<protein>
    <recommendedName>
        <fullName evidence="8">G-protein coupled receptors family 1 profile domain-containing protein</fullName>
    </recommendedName>
</protein>
<feature type="transmembrane region" description="Helical" evidence="7">
    <location>
        <begin position="159"/>
        <end position="179"/>
    </location>
</feature>
<evidence type="ECO:0000256" key="3">
    <source>
        <dbReference type="ARBA" id="ARBA00022692"/>
    </source>
</evidence>
<keyword evidence="5 7" id="KW-0472">Membrane</keyword>
<evidence type="ECO:0000256" key="2">
    <source>
        <dbReference type="ARBA" id="ARBA00010663"/>
    </source>
</evidence>
<dbReference type="GO" id="GO:0004930">
    <property type="term" value="F:G protein-coupled receptor activity"/>
    <property type="evidence" value="ECO:0007669"/>
    <property type="project" value="InterPro"/>
</dbReference>
<dbReference type="GO" id="GO:0016020">
    <property type="term" value="C:membrane"/>
    <property type="evidence" value="ECO:0007669"/>
    <property type="project" value="UniProtKB-SubCell"/>
</dbReference>
<evidence type="ECO:0000256" key="5">
    <source>
        <dbReference type="ARBA" id="ARBA00023136"/>
    </source>
</evidence>
<sequence>MVDNITLDLELDCGGQITEHYQAVWGSVSFWLDGVLTPCIGTVGLIGNLLSIAVFSTRQMRKFTFNYLLLALAVFDLIFIVCAIPVHSIPSLNLDSLNELTGTRGFGLIYRYFLYPFTTVAYSGGVYMTVTITIERFVAVCRPHSYRESLVHTSPGIRALKYVLPVIVFSLVLNIPKFLEIEVHFVNGSSQYTLSEIRRNPNFIWWYTHSLIIHPFLTTTVVPIILLCVLNIKIYRGILKARINVHNSNNHGELNLAVVFVTLCSLFILSHSLRIYLAVRAVIEAPITSACMDSHKSYLPPIHLVCLEATSNLLILTNSSCNIFVYCTCSTHFKMFFHKLCLTHDHTLSSDSLRRHQTTNVSQLLGQNNLALLNGAKSGPDGGQNQPLILLQRSSGASAFSIRSQSWNKVGETDLDETVEILECVEMKSLRPRSAEGNRFQDTDLNDPDCGVTSPQLV</sequence>
<evidence type="ECO:0000313" key="10">
    <source>
        <dbReference type="Proteomes" id="UP000318571"/>
    </source>
</evidence>
<dbReference type="PROSITE" id="PS50262">
    <property type="entry name" value="G_PROTEIN_RECEP_F1_2"/>
    <property type="match status" value="1"/>
</dbReference>
<feature type="compositionally biased region" description="Basic and acidic residues" evidence="6">
    <location>
        <begin position="433"/>
        <end position="442"/>
    </location>
</feature>
<feature type="domain" description="G-protein coupled receptors family 1 profile" evidence="8">
    <location>
        <begin position="47"/>
        <end position="326"/>
    </location>
</feature>
<evidence type="ECO:0000259" key="8">
    <source>
        <dbReference type="PROSITE" id="PS50262"/>
    </source>
</evidence>
<reference evidence="9 10" key="1">
    <citation type="journal article" date="2018" name="Nat. Ecol. Evol.">
        <title>Genomic signatures of mitonuclear coevolution across populations of Tigriopus californicus.</title>
        <authorList>
            <person name="Barreto F.S."/>
            <person name="Watson E.T."/>
            <person name="Lima T.G."/>
            <person name="Willett C.S."/>
            <person name="Edmands S."/>
            <person name="Li W."/>
            <person name="Burton R.S."/>
        </authorList>
    </citation>
    <scope>NUCLEOTIDE SEQUENCE [LARGE SCALE GENOMIC DNA]</scope>
    <source>
        <strain evidence="9 10">San Diego</strain>
    </source>
</reference>
<proteinExistence type="inferred from homology"/>
<comment type="caution">
    <text evidence="9">The sequence shown here is derived from an EMBL/GenBank/DDBJ whole genome shotgun (WGS) entry which is preliminary data.</text>
</comment>
<evidence type="ECO:0000256" key="1">
    <source>
        <dbReference type="ARBA" id="ARBA00004370"/>
    </source>
</evidence>
<dbReference type="OrthoDB" id="6499596at2759"/>
<dbReference type="Gene3D" id="1.20.1070.10">
    <property type="entry name" value="Rhodopsin 7-helix transmembrane proteins"/>
    <property type="match status" value="1"/>
</dbReference>
<keyword evidence="4 7" id="KW-1133">Transmembrane helix</keyword>
<comment type="subcellular location">
    <subcellularLocation>
        <location evidence="1">Membrane</location>
    </subcellularLocation>
</comment>
<dbReference type="InterPro" id="IPR000276">
    <property type="entry name" value="GPCR_Rhodpsn"/>
</dbReference>
<dbReference type="PANTHER" id="PTHR46641">
    <property type="entry name" value="FMRFAMIDE RECEPTOR-RELATED"/>
    <property type="match status" value="1"/>
</dbReference>
<accession>A0A553P1G8</accession>
<dbReference type="EMBL" id="VCGU01000008">
    <property type="protein sequence ID" value="TRY71537.1"/>
    <property type="molecule type" value="Genomic_DNA"/>
</dbReference>
<dbReference type="AlphaFoldDB" id="A0A553P1G8"/>
<evidence type="ECO:0000313" key="9">
    <source>
        <dbReference type="EMBL" id="TRY71537.1"/>
    </source>
</evidence>
<dbReference type="STRING" id="6832.A0A553P1G8"/>
<gene>
    <name evidence="9" type="ORF">TCAL_12499</name>
</gene>
<dbReference type="SUPFAM" id="SSF81321">
    <property type="entry name" value="Family A G protein-coupled receptor-like"/>
    <property type="match status" value="1"/>
</dbReference>
<keyword evidence="10" id="KW-1185">Reference proteome</keyword>
<feature type="transmembrane region" description="Helical" evidence="7">
    <location>
        <begin position="212"/>
        <end position="235"/>
    </location>
</feature>
<keyword evidence="3 7" id="KW-0812">Transmembrane</keyword>
<dbReference type="Proteomes" id="UP000318571">
    <property type="component" value="Chromosome 7"/>
</dbReference>
<feature type="transmembrane region" description="Helical" evidence="7">
    <location>
        <begin position="67"/>
        <end position="89"/>
    </location>
</feature>
<dbReference type="InterPro" id="IPR052954">
    <property type="entry name" value="GPCR-Ligand_Int"/>
</dbReference>
<organism evidence="9 10">
    <name type="scientific">Tigriopus californicus</name>
    <name type="common">Marine copepod</name>
    <dbReference type="NCBI Taxonomy" id="6832"/>
    <lineage>
        <taxon>Eukaryota</taxon>
        <taxon>Metazoa</taxon>
        <taxon>Ecdysozoa</taxon>
        <taxon>Arthropoda</taxon>
        <taxon>Crustacea</taxon>
        <taxon>Multicrustacea</taxon>
        <taxon>Hexanauplia</taxon>
        <taxon>Copepoda</taxon>
        <taxon>Harpacticoida</taxon>
        <taxon>Harpacticidae</taxon>
        <taxon>Tigriopus</taxon>
    </lineage>
</organism>
<feature type="transmembrane region" description="Helical" evidence="7">
    <location>
        <begin position="109"/>
        <end position="138"/>
    </location>
</feature>
<dbReference type="PANTHER" id="PTHR46641:SF10">
    <property type="entry name" value="G-PROTEIN COUPLED RECEPTORS FAMILY 1 PROFILE DOMAIN-CONTAINING PROTEIN"/>
    <property type="match status" value="1"/>
</dbReference>
<dbReference type="PRINTS" id="PR00237">
    <property type="entry name" value="GPCRRHODOPSN"/>
</dbReference>